<evidence type="ECO:0000256" key="4">
    <source>
        <dbReference type="SAM" id="Phobius"/>
    </source>
</evidence>
<keyword evidence="4" id="KW-1133">Transmembrane helix</keyword>
<feature type="compositionally biased region" description="Basic and acidic residues" evidence="3">
    <location>
        <begin position="43"/>
        <end position="59"/>
    </location>
</feature>
<accession>A0A1D8N381</accession>
<feature type="transmembrane region" description="Helical" evidence="4">
    <location>
        <begin position="196"/>
        <end position="213"/>
    </location>
</feature>
<evidence type="ECO:0000313" key="7">
    <source>
        <dbReference type="Proteomes" id="UP000182444"/>
    </source>
</evidence>
<feature type="domain" description="Major facilitator superfamily (MFS) profile" evidence="5">
    <location>
        <begin position="128"/>
        <end position="529"/>
    </location>
</feature>
<name>A0A1D8N381_YARLL</name>
<feature type="transmembrane region" description="Helical" evidence="4">
    <location>
        <begin position="388"/>
        <end position="407"/>
    </location>
</feature>
<feature type="transmembrane region" description="Helical" evidence="4">
    <location>
        <begin position="504"/>
        <end position="525"/>
    </location>
</feature>
<evidence type="ECO:0000256" key="2">
    <source>
        <dbReference type="ARBA" id="ARBA00006727"/>
    </source>
</evidence>
<feature type="transmembrane region" description="Helical" evidence="4">
    <location>
        <begin position="350"/>
        <end position="368"/>
    </location>
</feature>
<feature type="compositionally biased region" description="Basic and acidic residues" evidence="3">
    <location>
        <begin position="70"/>
        <end position="103"/>
    </location>
</feature>
<dbReference type="Proteomes" id="UP000182444">
    <property type="component" value="Chromosome 1A"/>
</dbReference>
<comment type="subcellular location">
    <subcellularLocation>
        <location evidence="1">Membrane</location>
        <topology evidence="1">Multi-pass membrane protein</topology>
    </subcellularLocation>
</comment>
<dbReference type="VEuPathDB" id="FungiDB:YALI0_A00418g"/>
<dbReference type="CDD" id="cd17352">
    <property type="entry name" value="MFS_MCT_SLC16"/>
    <property type="match status" value="1"/>
</dbReference>
<dbReference type="PANTHER" id="PTHR11360">
    <property type="entry name" value="MONOCARBOXYLATE TRANSPORTER"/>
    <property type="match status" value="1"/>
</dbReference>
<dbReference type="RefSeq" id="XP_499616.2">
    <property type="nucleotide sequence ID" value="XM_499616.2"/>
</dbReference>
<feature type="transmembrane region" description="Helical" evidence="4">
    <location>
        <begin position="285"/>
        <end position="305"/>
    </location>
</feature>
<gene>
    <name evidence="6" type="ORF">YALI1_A00538g</name>
</gene>
<dbReference type="InterPro" id="IPR020846">
    <property type="entry name" value="MFS_dom"/>
</dbReference>
<dbReference type="SUPFAM" id="SSF103473">
    <property type="entry name" value="MFS general substrate transporter"/>
    <property type="match status" value="1"/>
</dbReference>
<dbReference type="InterPro" id="IPR011701">
    <property type="entry name" value="MFS"/>
</dbReference>
<organism evidence="6 7">
    <name type="scientific">Yarrowia lipolytica</name>
    <name type="common">Candida lipolytica</name>
    <dbReference type="NCBI Taxonomy" id="4952"/>
    <lineage>
        <taxon>Eukaryota</taxon>
        <taxon>Fungi</taxon>
        <taxon>Dikarya</taxon>
        <taxon>Ascomycota</taxon>
        <taxon>Saccharomycotina</taxon>
        <taxon>Dipodascomycetes</taxon>
        <taxon>Dipodascales</taxon>
        <taxon>Dipodascales incertae sedis</taxon>
        <taxon>Yarrowia</taxon>
    </lineage>
</organism>
<feature type="transmembrane region" description="Helical" evidence="4">
    <location>
        <begin position="442"/>
        <end position="468"/>
    </location>
</feature>
<reference evidence="6 7" key="1">
    <citation type="journal article" date="2016" name="PLoS ONE">
        <title>Sequence Assembly of Yarrowia lipolytica Strain W29/CLIB89 Shows Transposable Element Diversity.</title>
        <authorList>
            <person name="Magnan C."/>
            <person name="Yu J."/>
            <person name="Chang I."/>
            <person name="Jahn E."/>
            <person name="Kanomata Y."/>
            <person name="Wu J."/>
            <person name="Zeller M."/>
            <person name="Oakes M."/>
            <person name="Baldi P."/>
            <person name="Sandmeyer S."/>
        </authorList>
    </citation>
    <scope>NUCLEOTIDE SEQUENCE [LARGE SCALE GENOMIC DNA]</scope>
    <source>
        <strain evidence="7">CLIB89(W29)</strain>
    </source>
</reference>
<dbReference type="InterPro" id="IPR050327">
    <property type="entry name" value="Proton-linked_MCT"/>
</dbReference>
<keyword evidence="4" id="KW-0472">Membrane</keyword>
<proteinExistence type="inferred from homology"/>
<dbReference type="GeneID" id="2906299"/>
<evidence type="ECO:0000313" key="6">
    <source>
        <dbReference type="EMBL" id="AOW00089.1"/>
    </source>
</evidence>
<feature type="transmembrane region" description="Helical" evidence="4">
    <location>
        <begin position="219"/>
        <end position="241"/>
    </location>
</feature>
<sequence length="539" mass="58623">MEYSYQRDPVGLVAQELEDAGVIYRSETRESTRTTPSAPLDLETGREVQDKETDEKHQLSDLVEPTSSHSSEHTHRHSSDNEGNHRHGDEPPPTHIVDNHDMLSTHSSSDTFSDIPPLYPEGGRKAWTVVFGSFCGLVVSLGIMNTIGSVNSYISETYLKNDSEQKIGWIFGIYAFLSFFLGVQIGPLFDRYGSRLLNIFGACLIVLGTFTTAESTNYWQFMLSFGICTGIGCSVLIVVGPSCVSHYFNEKRGLASGIAICGGAVGGVVFPIVMKVCITAYGFPWAMRILGFVYLGLLIVAIILCDSRGPEIVEIEEKLELAANPGVTPSVRTAKKPAAVDLTAFKDMRFTLLVISVFAMELSLFVPLTYLGKYGIEQEIGGKGEDSFGWWIFAISNAGSAAGRLVTGWTGDKWGRFNTMLASISSTALFIFAVWLPTSNKFAVYIVFAVLWGFTSGSFISLTPVCIGQISDTKSFGTRYGTCYMVASLGSLIGPPVAGAVYGTASWTGLICFTGGMTIFSFLFLTASRLKCAPVWARF</sequence>
<evidence type="ECO:0000256" key="3">
    <source>
        <dbReference type="SAM" id="MobiDB-lite"/>
    </source>
</evidence>
<dbReference type="Pfam" id="PF07690">
    <property type="entry name" value="MFS_1"/>
    <property type="match status" value="2"/>
</dbReference>
<feature type="transmembrane region" description="Helical" evidence="4">
    <location>
        <begin position="126"/>
        <end position="147"/>
    </location>
</feature>
<dbReference type="InterPro" id="IPR036259">
    <property type="entry name" value="MFS_trans_sf"/>
</dbReference>
<evidence type="ECO:0000259" key="5">
    <source>
        <dbReference type="PROSITE" id="PS50850"/>
    </source>
</evidence>
<protein>
    <recommendedName>
        <fullName evidence="5">Major facilitator superfamily (MFS) profile domain-containing protein</fullName>
    </recommendedName>
</protein>
<dbReference type="GO" id="GO:0022857">
    <property type="term" value="F:transmembrane transporter activity"/>
    <property type="evidence" value="ECO:0007669"/>
    <property type="project" value="InterPro"/>
</dbReference>
<feature type="region of interest" description="Disordered" evidence="3">
    <location>
        <begin position="23"/>
        <end position="109"/>
    </location>
</feature>
<dbReference type="PANTHER" id="PTHR11360:SF177">
    <property type="entry name" value="RIBOFLAVIN TRANSPORTER MCH5"/>
    <property type="match status" value="1"/>
</dbReference>
<keyword evidence="4" id="KW-0812">Transmembrane</keyword>
<dbReference type="GO" id="GO:0016020">
    <property type="term" value="C:membrane"/>
    <property type="evidence" value="ECO:0007669"/>
    <property type="project" value="UniProtKB-SubCell"/>
</dbReference>
<dbReference type="VEuPathDB" id="FungiDB:YALI1_A00538g"/>
<dbReference type="Gene3D" id="1.20.1250.20">
    <property type="entry name" value="MFS general substrate transporter like domains"/>
    <property type="match status" value="1"/>
</dbReference>
<comment type="similarity">
    <text evidence="2">Belongs to the major facilitator superfamily. Monocarboxylate porter (TC 2.A.1.13) family.</text>
</comment>
<feature type="transmembrane region" description="Helical" evidence="4">
    <location>
        <begin position="253"/>
        <end position="273"/>
    </location>
</feature>
<dbReference type="PROSITE" id="PS50850">
    <property type="entry name" value="MFS"/>
    <property type="match status" value="1"/>
</dbReference>
<dbReference type="eggNOG" id="KOG2504">
    <property type="taxonomic scope" value="Eukaryota"/>
</dbReference>
<feature type="transmembrane region" description="Helical" evidence="4">
    <location>
        <begin position="419"/>
        <end position="436"/>
    </location>
</feature>
<dbReference type="AlphaFoldDB" id="A0A1D8N381"/>
<feature type="transmembrane region" description="Helical" evidence="4">
    <location>
        <begin position="167"/>
        <end position="189"/>
    </location>
</feature>
<dbReference type="EMBL" id="CP017553">
    <property type="protein sequence ID" value="AOW00089.1"/>
    <property type="molecule type" value="Genomic_DNA"/>
</dbReference>
<evidence type="ECO:0000256" key="1">
    <source>
        <dbReference type="ARBA" id="ARBA00004141"/>
    </source>
</evidence>
<feature type="transmembrane region" description="Helical" evidence="4">
    <location>
        <begin position="480"/>
        <end position="498"/>
    </location>
</feature>
<dbReference type="KEGG" id="yli:2906299"/>